<dbReference type="Gene3D" id="3.30.70.270">
    <property type="match status" value="2"/>
</dbReference>
<dbReference type="InterPro" id="IPR016197">
    <property type="entry name" value="Chromo-like_dom_sf"/>
</dbReference>
<evidence type="ECO:0000256" key="2">
    <source>
        <dbReference type="ARBA" id="ARBA00022679"/>
    </source>
</evidence>
<accession>A0A8J6B4G9</accession>
<dbReference type="SUPFAM" id="SSF53098">
    <property type="entry name" value="Ribonuclease H-like"/>
    <property type="match status" value="1"/>
</dbReference>
<dbReference type="SUPFAM" id="SSF56672">
    <property type="entry name" value="DNA/RNA polymerases"/>
    <property type="match status" value="1"/>
</dbReference>
<dbReference type="SUPFAM" id="SSF50630">
    <property type="entry name" value="Acid proteases"/>
    <property type="match status" value="1"/>
</dbReference>
<dbReference type="Pfam" id="PF17921">
    <property type="entry name" value="Integrase_H2C2"/>
    <property type="match status" value="1"/>
</dbReference>
<dbReference type="EMBL" id="JAHDYR010000034">
    <property type="protein sequence ID" value="KAG9392717.1"/>
    <property type="molecule type" value="Genomic_DNA"/>
</dbReference>
<evidence type="ECO:0000259" key="9">
    <source>
        <dbReference type="PROSITE" id="PS50878"/>
    </source>
</evidence>
<dbReference type="CDD" id="cd01647">
    <property type="entry name" value="RT_LTR"/>
    <property type="match status" value="1"/>
</dbReference>
<dbReference type="PROSITE" id="PS50878">
    <property type="entry name" value="RT_POL"/>
    <property type="match status" value="1"/>
</dbReference>
<dbReference type="InterPro" id="IPR012337">
    <property type="entry name" value="RNaseH-like_sf"/>
</dbReference>
<dbReference type="InterPro" id="IPR050951">
    <property type="entry name" value="Retrovirus_Pol_polyprotein"/>
</dbReference>
<dbReference type="GO" id="GO:0003676">
    <property type="term" value="F:nucleic acid binding"/>
    <property type="evidence" value="ECO:0007669"/>
    <property type="project" value="InterPro"/>
</dbReference>
<feature type="domain" description="Integrase catalytic" evidence="10">
    <location>
        <begin position="1109"/>
        <end position="1266"/>
    </location>
</feature>
<dbReference type="CDD" id="cd09274">
    <property type="entry name" value="RNase_HI_RT_Ty3"/>
    <property type="match status" value="1"/>
</dbReference>
<evidence type="ECO:0000313" key="12">
    <source>
        <dbReference type="Proteomes" id="UP000717585"/>
    </source>
</evidence>
<dbReference type="SUPFAM" id="SSF54160">
    <property type="entry name" value="Chromo domain-like"/>
    <property type="match status" value="1"/>
</dbReference>
<keyword evidence="3" id="KW-0548">Nucleotidyltransferase</keyword>
<feature type="compositionally biased region" description="Low complexity" evidence="8">
    <location>
        <begin position="267"/>
        <end position="279"/>
    </location>
</feature>
<dbReference type="PROSITE" id="PS50994">
    <property type="entry name" value="INTEGRASE"/>
    <property type="match status" value="1"/>
</dbReference>
<gene>
    <name evidence="11" type="ORF">J8273_5975</name>
</gene>
<dbReference type="InterPro" id="IPR041588">
    <property type="entry name" value="Integrase_H2C2"/>
</dbReference>
<dbReference type="Gene3D" id="1.10.340.70">
    <property type="match status" value="1"/>
</dbReference>
<feature type="domain" description="Reverse transcriptase" evidence="9">
    <location>
        <begin position="648"/>
        <end position="827"/>
    </location>
</feature>
<reference evidence="11" key="1">
    <citation type="submission" date="2021-05" db="EMBL/GenBank/DDBJ databases">
        <title>A free-living protist that lacks canonical eukaryotic 1 DNA replication and segregation systems.</title>
        <authorList>
            <person name="Salas-Leiva D.E."/>
            <person name="Tromer E.C."/>
            <person name="Curtis B.A."/>
            <person name="Jerlstrom-Hultqvist J."/>
            <person name="Kolisko M."/>
            <person name="Yi Z."/>
            <person name="Salas-Leiva J.S."/>
            <person name="Gallot-Lavallee L."/>
            <person name="Kops G.J.P.L."/>
            <person name="Archibald J.M."/>
            <person name="Simpson A.G.B."/>
            <person name="Roger A.J."/>
        </authorList>
    </citation>
    <scope>NUCLEOTIDE SEQUENCE</scope>
    <source>
        <strain evidence="11">BICM</strain>
    </source>
</reference>
<keyword evidence="2" id="KW-0808">Transferase</keyword>
<dbReference type="CDD" id="cd00024">
    <property type="entry name" value="CD_CSD"/>
    <property type="match status" value="1"/>
</dbReference>
<dbReference type="InterPro" id="IPR041373">
    <property type="entry name" value="RT_RNaseH"/>
</dbReference>
<evidence type="ECO:0000256" key="1">
    <source>
        <dbReference type="ARBA" id="ARBA00012493"/>
    </source>
</evidence>
<dbReference type="PANTHER" id="PTHR37984">
    <property type="entry name" value="PROTEIN CBG26694"/>
    <property type="match status" value="1"/>
</dbReference>
<name>A0A8J6B4G9_9EUKA</name>
<protein>
    <recommendedName>
        <fullName evidence="1">RNA-directed DNA polymerase</fullName>
        <ecNumber evidence="1">2.7.7.49</ecNumber>
    </recommendedName>
</protein>
<dbReference type="Proteomes" id="UP000717585">
    <property type="component" value="Unassembled WGS sequence"/>
</dbReference>
<dbReference type="InterPro" id="IPR021109">
    <property type="entry name" value="Peptidase_aspartic_dom_sf"/>
</dbReference>
<keyword evidence="12" id="KW-1185">Reference proteome</keyword>
<dbReference type="GO" id="GO:0003964">
    <property type="term" value="F:RNA-directed DNA polymerase activity"/>
    <property type="evidence" value="ECO:0007669"/>
    <property type="project" value="UniProtKB-KW"/>
</dbReference>
<organism evidence="11 12">
    <name type="scientific">Carpediemonas membranifera</name>
    <dbReference type="NCBI Taxonomy" id="201153"/>
    <lineage>
        <taxon>Eukaryota</taxon>
        <taxon>Metamonada</taxon>
        <taxon>Carpediemonas-like organisms</taxon>
        <taxon>Carpediemonas</taxon>
    </lineage>
</organism>
<dbReference type="EC" id="2.7.7.49" evidence="1"/>
<dbReference type="InterPro" id="IPR001584">
    <property type="entry name" value="Integrase_cat-core"/>
</dbReference>
<comment type="caution">
    <text evidence="11">The sequence shown here is derived from an EMBL/GenBank/DDBJ whole genome shotgun (WGS) entry which is preliminary data.</text>
</comment>
<keyword evidence="5" id="KW-0255">Endonuclease</keyword>
<evidence type="ECO:0000256" key="3">
    <source>
        <dbReference type="ARBA" id="ARBA00022695"/>
    </source>
</evidence>
<dbReference type="Gene3D" id="3.30.420.10">
    <property type="entry name" value="Ribonuclease H-like superfamily/Ribonuclease H"/>
    <property type="match status" value="1"/>
</dbReference>
<evidence type="ECO:0000256" key="6">
    <source>
        <dbReference type="ARBA" id="ARBA00022801"/>
    </source>
</evidence>
<proteinExistence type="predicted"/>
<evidence type="ECO:0000256" key="7">
    <source>
        <dbReference type="ARBA" id="ARBA00022918"/>
    </source>
</evidence>
<dbReference type="Gene3D" id="2.40.50.40">
    <property type="match status" value="1"/>
</dbReference>
<dbReference type="InterPro" id="IPR043128">
    <property type="entry name" value="Rev_trsase/Diguanyl_cyclase"/>
</dbReference>
<dbReference type="Pfam" id="PF00665">
    <property type="entry name" value="rve"/>
    <property type="match status" value="1"/>
</dbReference>
<dbReference type="OrthoDB" id="425619at2759"/>
<evidence type="ECO:0000256" key="4">
    <source>
        <dbReference type="ARBA" id="ARBA00022722"/>
    </source>
</evidence>
<evidence type="ECO:0000256" key="8">
    <source>
        <dbReference type="SAM" id="MobiDB-lite"/>
    </source>
</evidence>
<dbReference type="GO" id="GO:0004519">
    <property type="term" value="F:endonuclease activity"/>
    <property type="evidence" value="ECO:0007669"/>
    <property type="project" value="UniProtKB-KW"/>
</dbReference>
<evidence type="ECO:0000256" key="5">
    <source>
        <dbReference type="ARBA" id="ARBA00022759"/>
    </source>
</evidence>
<feature type="region of interest" description="Disordered" evidence="8">
    <location>
        <begin position="245"/>
        <end position="283"/>
    </location>
</feature>
<sequence length="1451" mass="164318">MGRNENSEKKPILTEFSFEALQSWIRDLEAYKLGGGSGWAFKLVTQDIRMQLRLISTTYTPEDFAIPREDADGVELTKRQRRKLKKARDKKWVDALLGALRPTDETTVRAAFKSLKATSVQPRDIAAYITEFQRVHAIMGDATTKTLNLRELFIQGIPAPSCLILLMNIEQLTNYFAPYLSSTKAKGWYSFRESYYLYAVRARDPAPIYECVARTVLETFALESEDVRRLMRYVALRRQRPQAQPRDPLLFLPPPAEEQALDDDSSSDSSSSASSSSSSEAPDHVSIDSIFSHESDMNDPTMLYASAQHLNKFFIDAVNRIFKPRDKQSALDRFNDISFSKGRELYENMMHYCLLYRRTLQNCCDVRPKESHLVTKFLSNISDARLRQRCKTEADKRSLRKTMQLSLTQAKGQERVRYETKAEAELKDQPCLELTEDYLDAIDEAHSCTDVRDRPIYPIHLGDHKVMALYDTGATANFLSLALAKSIGVTLNPERHRIRLATGQIVVCTHIAQLSVHFPSVTGHDLTADIKFIILPNLDFDAVIGFPTLRNTGLFEIPEVSDISILDDEEDMELDAMAEEPDEPRIELFREEIQRLLKKYDVTGDISSPSLLDPFTIRTKDAQVINRYPYRYSDSVMKEIHRQTDTLESLRVLEPSDSPYNNPIVMAGKRNGEARMCLDFRELNKVTLDLIHPLPLIDDLVSHLEGMQFFAALDLTKAFHQVEIDPHSRPLTAFTAGKKKLQYCSMPFGLKNAPIHMQRALEKAMGGALYTKCLVYIDDIVVFGRSKEEYLANLQDVLSRLSRHGLKLNLAKSVFSATEIDYLGWRIDAHGKRVSSDRLDAIKALRPATSLTGLRALIGLANYFRALLPDYATRMEPLISLTRASKFDWGQEQDAALTWIKDRLLNEEVLVHPRPGEALHLFTDASDVGIGGVLTNSEGKPVAYFAKTLSSTQRRWSTIEKECFAIFHGITKLRRYLAGRVFEIHTDHRNLTYMHHSINAKVMRWAMALSEYDYSISHVAGVDNGAADALSRLFTLDDVPDERFTTFQAHHNGSVGHLGRDATCRKIAQAGLSWPGMKSDVRRFIGECPVCQLVRSKRSTIPSERHSLMGSYPFEVVQADSIGPMDVPGCHSYGLVVVDTFSRLTQAYPTTDTTSSEAIRVLSSWRQHYGTPATLITDGASQFCSEEFKSFCNQSSIIHKVGTPYHPAGQGSVERQNEEVKRHLRAYLLENDGTWEEGVNQITSIINNAPLSTSQLSPNQVLFGKEVPIPAGSLSMELFYSTLQALRSEQLKMTSRQSPTATHAAEHLVGQGVIVRRNTTGHVITRGPCRIIRKAERPNVYIVRDFTLNKDFEAHADSLTHFRGTYTDKELADWAARHQGEYLVRSILAHRVRAGRLQLSVAYEGYDDADSTWNEFDKSMDQLEAFEAYLAAHPRLKKNLRRYKWWLKPSS</sequence>
<evidence type="ECO:0000313" key="11">
    <source>
        <dbReference type="EMBL" id="KAG9392717.1"/>
    </source>
</evidence>
<dbReference type="GO" id="GO:0016787">
    <property type="term" value="F:hydrolase activity"/>
    <property type="evidence" value="ECO:0007669"/>
    <property type="project" value="UniProtKB-KW"/>
</dbReference>
<keyword evidence="4" id="KW-0540">Nuclease</keyword>
<dbReference type="InterPro" id="IPR000477">
    <property type="entry name" value="RT_dom"/>
</dbReference>
<dbReference type="Gene3D" id="2.40.70.10">
    <property type="entry name" value="Acid Proteases"/>
    <property type="match status" value="1"/>
</dbReference>
<dbReference type="PANTHER" id="PTHR37984:SF5">
    <property type="entry name" value="PROTEIN NYNRIN-LIKE"/>
    <property type="match status" value="1"/>
</dbReference>
<dbReference type="Pfam" id="PF13650">
    <property type="entry name" value="Asp_protease_2"/>
    <property type="match status" value="1"/>
</dbReference>
<dbReference type="InterPro" id="IPR036397">
    <property type="entry name" value="RNaseH_sf"/>
</dbReference>
<dbReference type="CDD" id="cd00303">
    <property type="entry name" value="retropepsin_like"/>
    <property type="match status" value="1"/>
</dbReference>
<evidence type="ECO:0000259" key="10">
    <source>
        <dbReference type="PROSITE" id="PS50994"/>
    </source>
</evidence>
<keyword evidence="7" id="KW-0695">RNA-directed DNA polymerase</keyword>
<dbReference type="InterPro" id="IPR043502">
    <property type="entry name" value="DNA/RNA_pol_sf"/>
</dbReference>
<keyword evidence="6" id="KW-0378">Hydrolase</keyword>
<dbReference type="Pfam" id="PF00078">
    <property type="entry name" value="RVT_1"/>
    <property type="match status" value="1"/>
</dbReference>
<dbReference type="GO" id="GO:0015074">
    <property type="term" value="P:DNA integration"/>
    <property type="evidence" value="ECO:0007669"/>
    <property type="project" value="InterPro"/>
</dbReference>
<dbReference type="Gene3D" id="3.10.10.10">
    <property type="entry name" value="HIV Type 1 Reverse Transcriptase, subunit A, domain 1"/>
    <property type="match status" value="1"/>
</dbReference>
<dbReference type="Pfam" id="PF17917">
    <property type="entry name" value="RT_RNaseH"/>
    <property type="match status" value="1"/>
</dbReference>